<evidence type="ECO:0000313" key="1">
    <source>
        <dbReference type="EMBL" id="EPZ33373.1"/>
    </source>
</evidence>
<dbReference type="AlphaFoldDB" id="A0A075ASX7"/>
<accession>A0A075ASX7</accession>
<reference evidence="1 2" key="1">
    <citation type="journal article" date="2013" name="Curr. Biol.">
        <title>Shared signatures of parasitism and phylogenomics unite Cryptomycota and microsporidia.</title>
        <authorList>
            <person name="James T.Y."/>
            <person name="Pelin A."/>
            <person name="Bonen L."/>
            <person name="Ahrendt S."/>
            <person name="Sain D."/>
            <person name="Corradi N."/>
            <person name="Stajich J.E."/>
        </authorList>
    </citation>
    <scope>NUCLEOTIDE SEQUENCE [LARGE SCALE GENOMIC DNA]</scope>
    <source>
        <strain evidence="1 2">CSF55</strain>
    </source>
</reference>
<dbReference type="Proteomes" id="UP000030755">
    <property type="component" value="Unassembled WGS sequence"/>
</dbReference>
<sequence>MDSSYSSILKATATASVMQLMVMSGSSYLFTSKLASSLDSCQLLESINKGLHVGVDRIIADMAEINQQLLSFQNCMKNPISKARLRRNKVCDVSNHVTDCKAALGGQLASTSESKISLSEDIQIMKSEIRKLKGMIIVAKINT</sequence>
<evidence type="ECO:0000313" key="2">
    <source>
        <dbReference type="Proteomes" id="UP000030755"/>
    </source>
</evidence>
<proteinExistence type="predicted"/>
<dbReference type="HOGENOM" id="CLU_1807306_0_0_1"/>
<organism evidence="1 2">
    <name type="scientific">Rozella allomycis (strain CSF55)</name>
    <dbReference type="NCBI Taxonomy" id="988480"/>
    <lineage>
        <taxon>Eukaryota</taxon>
        <taxon>Fungi</taxon>
        <taxon>Fungi incertae sedis</taxon>
        <taxon>Cryptomycota</taxon>
        <taxon>Cryptomycota incertae sedis</taxon>
        <taxon>Rozella</taxon>
    </lineage>
</organism>
<protein>
    <submittedName>
        <fullName evidence="1">Uncharacterized protein</fullName>
    </submittedName>
</protein>
<dbReference type="EMBL" id="KE561064">
    <property type="protein sequence ID" value="EPZ33373.1"/>
    <property type="molecule type" value="Genomic_DNA"/>
</dbReference>
<keyword evidence="2" id="KW-1185">Reference proteome</keyword>
<gene>
    <name evidence="1" type="ORF">O9G_003234</name>
</gene>
<name>A0A075ASX7_ROZAC</name>